<accession>C5KSI3</accession>
<dbReference type="RefSeq" id="XP_002780802.1">
    <property type="nucleotide sequence ID" value="XM_002780756.1"/>
</dbReference>
<feature type="compositionally biased region" description="Polar residues" evidence="1">
    <location>
        <begin position="172"/>
        <end position="181"/>
    </location>
</feature>
<name>C5KSI3_PERM5</name>
<keyword evidence="3" id="KW-1185">Reference proteome</keyword>
<proteinExistence type="predicted"/>
<dbReference type="InParanoid" id="C5KSI3"/>
<protein>
    <submittedName>
        <fullName evidence="2">Uncharacterized protein</fullName>
    </submittedName>
</protein>
<reference evidence="2 3" key="1">
    <citation type="submission" date="2008-07" db="EMBL/GenBank/DDBJ databases">
        <authorList>
            <person name="El-Sayed N."/>
            <person name="Caler E."/>
            <person name="Inman J."/>
            <person name="Amedeo P."/>
            <person name="Hass B."/>
            <person name="Wortman J."/>
        </authorList>
    </citation>
    <scope>NUCLEOTIDE SEQUENCE [LARGE SCALE GENOMIC DNA]</scope>
    <source>
        <strain evidence="3">ATCC 50983 / TXsc</strain>
    </source>
</reference>
<dbReference type="AlphaFoldDB" id="C5KSI3"/>
<dbReference type="EMBL" id="GG676038">
    <property type="protein sequence ID" value="EER12597.1"/>
    <property type="molecule type" value="Genomic_DNA"/>
</dbReference>
<evidence type="ECO:0000313" key="2">
    <source>
        <dbReference type="EMBL" id="EER12597.1"/>
    </source>
</evidence>
<sequence>MHGDSSDSVKKGYLPAGAKAPGTFDTYASAMKDILSRFKEGWITNVVLTTSTAAKRQVFHDDVMRGRIHKCSVSLMGDYIVATDSAPGVSKDCTIGNGVVTITPPHGVLESQGRLPNSKGSTACQLTPPPITFYRDMDTMLDDLRKHLCHNPLGSSSSDTAGDNSPFEYAPHSSNTSTKLY</sequence>
<gene>
    <name evidence="2" type="ORF">Pmar_PMAR027416</name>
</gene>
<evidence type="ECO:0000313" key="3">
    <source>
        <dbReference type="Proteomes" id="UP000007800"/>
    </source>
</evidence>
<dbReference type="Proteomes" id="UP000007800">
    <property type="component" value="Unassembled WGS sequence"/>
</dbReference>
<organism evidence="3">
    <name type="scientific">Perkinsus marinus (strain ATCC 50983 / TXsc)</name>
    <dbReference type="NCBI Taxonomy" id="423536"/>
    <lineage>
        <taxon>Eukaryota</taxon>
        <taxon>Sar</taxon>
        <taxon>Alveolata</taxon>
        <taxon>Perkinsozoa</taxon>
        <taxon>Perkinsea</taxon>
        <taxon>Perkinsida</taxon>
        <taxon>Perkinsidae</taxon>
        <taxon>Perkinsus</taxon>
    </lineage>
</organism>
<feature type="region of interest" description="Disordered" evidence="1">
    <location>
        <begin position="155"/>
        <end position="181"/>
    </location>
</feature>
<dbReference type="GeneID" id="9058301"/>
<evidence type="ECO:0000256" key="1">
    <source>
        <dbReference type="SAM" id="MobiDB-lite"/>
    </source>
</evidence>